<evidence type="ECO:0000256" key="1">
    <source>
        <dbReference type="SAM" id="MobiDB-lite"/>
    </source>
</evidence>
<feature type="region of interest" description="Disordered" evidence="1">
    <location>
        <begin position="137"/>
        <end position="159"/>
    </location>
</feature>
<dbReference type="Proteomes" id="UP001210925">
    <property type="component" value="Unassembled WGS sequence"/>
</dbReference>
<feature type="compositionally biased region" description="Low complexity" evidence="1">
    <location>
        <begin position="139"/>
        <end position="156"/>
    </location>
</feature>
<keyword evidence="3" id="KW-1185">Reference proteome</keyword>
<gene>
    <name evidence="2" type="ORF">HK103_005563</name>
</gene>
<proteinExistence type="predicted"/>
<sequence length="464" mass="52544">MFPTYYEQVAQAGIDLLVMKFECIVDEYNMICLSNQWNDNQFVCTMINKQFKHAPYVIVFFTNFLKMDSPVSTFITLTKSLLQKLNEMIKSGLKTLYKMFERPGKDTGSSLNASQENQHEHAFPEVVIDIDDAAQGIPSSSEISTNTETTISNENEVAIDSIWTTKPEKPEPELSASENTLPQTQTETFQLLEKHDSGISINSDDKDDGILSLSFSDHTVDDLEQPMPTVIKENGEFVIQLEAIDTAEVSKDVLPVMPVMPVETRPNEQSEPEKVLWSNVSIETPSDTAFPKCYTYEVCVYAADHPERSTGIVMVADEIDPLPADVNDDNVSLNSVEPLQQKEREIPKAAPLLNLEHNVITKQIDLDFEEYFEPMVKYLDANPDATKQEILAFSNSIGLKERKILGMLLVVAFVMFASRGTVPKFYYIPFTITDSSQWIVDNYIHAYTVSRYCREFSHFWGNVL</sequence>
<dbReference type="EMBL" id="JADGKB010000052">
    <property type="protein sequence ID" value="KAJ3256308.1"/>
    <property type="molecule type" value="Genomic_DNA"/>
</dbReference>
<dbReference type="AlphaFoldDB" id="A0AAD5UF23"/>
<accession>A0AAD5UF23</accession>
<comment type="caution">
    <text evidence="2">The sequence shown here is derived from an EMBL/GenBank/DDBJ whole genome shotgun (WGS) entry which is preliminary data.</text>
</comment>
<evidence type="ECO:0000313" key="3">
    <source>
        <dbReference type="Proteomes" id="UP001210925"/>
    </source>
</evidence>
<reference evidence="2" key="1">
    <citation type="submission" date="2020-05" db="EMBL/GenBank/DDBJ databases">
        <title>Phylogenomic resolution of chytrid fungi.</title>
        <authorList>
            <person name="Stajich J.E."/>
            <person name="Amses K."/>
            <person name="Simmons R."/>
            <person name="Seto K."/>
            <person name="Myers J."/>
            <person name="Bonds A."/>
            <person name="Quandt C.A."/>
            <person name="Barry K."/>
            <person name="Liu P."/>
            <person name="Grigoriev I."/>
            <person name="Longcore J.E."/>
            <person name="James T.Y."/>
        </authorList>
    </citation>
    <scope>NUCLEOTIDE SEQUENCE</scope>
    <source>
        <strain evidence="2">PLAUS21</strain>
    </source>
</reference>
<protein>
    <submittedName>
        <fullName evidence="2">Uncharacterized protein</fullName>
    </submittedName>
</protein>
<evidence type="ECO:0000313" key="2">
    <source>
        <dbReference type="EMBL" id="KAJ3256308.1"/>
    </source>
</evidence>
<organism evidence="2 3">
    <name type="scientific">Boothiomyces macroporosus</name>
    <dbReference type="NCBI Taxonomy" id="261099"/>
    <lineage>
        <taxon>Eukaryota</taxon>
        <taxon>Fungi</taxon>
        <taxon>Fungi incertae sedis</taxon>
        <taxon>Chytridiomycota</taxon>
        <taxon>Chytridiomycota incertae sedis</taxon>
        <taxon>Chytridiomycetes</taxon>
        <taxon>Rhizophydiales</taxon>
        <taxon>Terramycetaceae</taxon>
        <taxon>Boothiomyces</taxon>
    </lineage>
</organism>
<name>A0AAD5UF23_9FUNG</name>